<comment type="cofactor">
    <cofactor evidence="1">
        <name>pyridoxal 5'-phosphate</name>
        <dbReference type="ChEBI" id="CHEBI:597326"/>
    </cofactor>
</comment>
<dbReference type="InterPro" id="IPR050596">
    <property type="entry name" value="AspAT/PAT-like"/>
</dbReference>
<protein>
    <recommendedName>
        <fullName evidence="6">Aminotransferase class I/classII large domain-containing protein</fullName>
    </recommendedName>
</protein>
<dbReference type="PANTHER" id="PTHR46383:SF1">
    <property type="entry name" value="ASPARTATE AMINOTRANSFERASE"/>
    <property type="match status" value="1"/>
</dbReference>
<organism evidence="7">
    <name type="scientific">marine metagenome</name>
    <dbReference type="NCBI Taxonomy" id="408172"/>
    <lineage>
        <taxon>unclassified sequences</taxon>
        <taxon>metagenomes</taxon>
        <taxon>ecological metagenomes</taxon>
    </lineage>
</organism>
<proteinExistence type="inferred from homology"/>
<dbReference type="InterPro" id="IPR015424">
    <property type="entry name" value="PyrdxlP-dep_Trfase"/>
</dbReference>
<dbReference type="GO" id="GO:0006520">
    <property type="term" value="P:amino acid metabolic process"/>
    <property type="evidence" value="ECO:0007669"/>
    <property type="project" value="InterPro"/>
</dbReference>
<dbReference type="InterPro" id="IPR004839">
    <property type="entry name" value="Aminotransferase_I/II_large"/>
</dbReference>
<accession>A0A382QQA1</accession>
<dbReference type="Pfam" id="PF00155">
    <property type="entry name" value="Aminotran_1_2"/>
    <property type="match status" value="1"/>
</dbReference>
<evidence type="ECO:0000259" key="6">
    <source>
        <dbReference type="Pfam" id="PF00155"/>
    </source>
</evidence>
<sequence length="141" mass="15927">MKKIDQNFNPSHLKLSATIAINEKCIAMEKEGRKIYQMGLGQSPFPVPEVVVDSLKQNAHRKEYLPVQGLPELRTAVANFHQRIDGLNFKSKNIMIGPGSKELMFLLQSVLNWDIILPTPCWVSYAPQAEISGNPIRFLHT</sequence>
<evidence type="ECO:0000256" key="5">
    <source>
        <dbReference type="ARBA" id="ARBA00022898"/>
    </source>
</evidence>
<comment type="similarity">
    <text evidence="2">Belongs to the class-I pyridoxal-phosphate-dependent aminotransferase family.</text>
</comment>
<reference evidence="7" key="1">
    <citation type="submission" date="2018-05" db="EMBL/GenBank/DDBJ databases">
        <authorList>
            <person name="Lanie J.A."/>
            <person name="Ng W.-L."/>
            <person name="Kazmierczak K.M."/>
            <person name="Andrzejewski T.M."/>
            <person name="Davidsen T.M."/>
            <person name="Wayne K.J."/>
            <person name="Tettelin H."/>
            <person name="Glass J.I."/>
            <person name="Rusch D."/>
            <person name="Podicherti R."/>
            <person name="Tsui H.-C.T."/>
            <person name="Winkler M.E."/>
        </authorList>
    </citation>
    <scope>NUCLEOTIDE SEQUENCE</scope>
</reference>
<keyword evidence="4" id="KW-0808">Transferase</keyword>
<evidence type="ECO:0000313" key="7">
    <source>
        <dbReference type="EMBL" id="SVC87699.1"/>
    </source>
</evidence>
<dbReference type="InterPro" id="IPR015421">
    <property type="entry name" value="PyrdxlP-dep_Trfase_major"/>
</dbReference>
<dbReference type="Gene3D" id="3.90.1150.10">
    <property type="entry name" value="Aspartate Aminotransferase, domain 1"/>
    <property type="match status" value="1"/>
</dbReference>
<dbReference type="InterPro" id="IPR015422">
    <property type="entry name" value="PyrdxlP-dep_Trfase_small"/>
</dbReference>
<dbReference type="SUPFAM" id="SSF53383">
    <property type="entry name" value="PLP-dependent transferases"/>
    <property type="match status" value="1"/>
</dbReference>
<evidence type="ECO:0000256" key="1">
    <source>
        <dbReference type="ARBA" id="ARBA00001933"/>
    </source>
</evidence>
<dbReference type="PANTHER" id="PTHR46383">
    <property type="entry name" value="ASPARTATE AMINOTRANSFERASE"/>
    <property type="match status" value="1"/>
</dbReference>
<feature type="non-terminal residue" evidence="7">
    <location>
        <position position="141"/>
    </location>
</feature>
<evidence type="ECO:0000256" key="4">
    <source>
        <dbReference type="ARBA" id="ARBA00022679"/>
    </source>
</evidence>
<feature type="domain" description="Aminotransferase class I/classII large" evidence="6">
    <location>
        <begin position="37"/>
        <end position="139"/>
    </location>
</feature>
<dbReference type="GO" id="GO:0030170">
    <property type="term" value="F:pyridoxal phosphate binding"/>
    <property type="evidence" value="ECO:0007669"/>
    <property type="project" value="InterPro"/>
</dbReference>
<keyword evidence="3" id="KW-0032">Aminotransferase</keyword>
<gene>
    <name evidence="7" type="ORF">METZ01_LOCUS340553</name>
</gene>
<evidence type="ECO:0000256" key="3">
    <source>
        <dbReference type="ARBA" id="ARBA00022576"/>
    </source>
</evidence>
<name>A0A382QQA1_9ZZZZ</name>
<evidence type="ECO:0000256" key="2">
    <source>
        <dbReference type="ARBA" id="ARBA00007441"/>
    </source>
</evidence>
<dbReference type="Gene3D" id="3.40.640.10">
    <property type="entry name" value="Type I PLP-dependent aspartate aminotransferase-like (Major domain)"/>
    <property type="match status" value="1"/>
</dbReference>
<dbReference type="EMBL" id="UINC01116157">
    <property type="protein sequence ID" value="SVC87699.1"/>
    <property type="molecule type" value="Genomic_DNA"/>
</dbReference>
<keyword evidence="5" id="KW-0663">Pyridoxal phosphate</keyword>
<dbReference type="AlphaFoldDB" id="A0A382QQA1"/>
<dbReference type="GO" id="GO:0008483">
    <property type="term" value="F:transaminase activity"/>
    <property type="evidence" value="ECO:0007669"/>
    <property type="project" value="UniProtKB-KW"/>
</dbReference>